<protein>
    <recommendedName>
        <fullName evidence="4">Arrestin-like N-terminal domain-containing protein</fullName>
    </recommendedName>
</protein>
<evidence type="ECO:0008006" key="4">
    <source>
        <dbReference type="Google" id="ProtNLM"/>
    </source>
</evidence>
<dbReference type="InterPro" id="IPR014752">
    <property type="entry name" value="Arrestin-like_C"/>
</dbReference>
<feature type="non-terminal residue" evidence="2">
    <location>
        <position position="1"/>
    </location>
</feature>
<dbReference type="Proteomes" id="UP000269721">
    <property type="component" value="Unassembled WGS sequence"/>
</dbReference>
<accession>A0A4P9WCE6</accession>
<dbReference type="PANTHER" id="PTHR11188">
    <property type="entry name" value="ARRESTIN DOMAIN CONTAINING PROTEIN"/>
    <property type="match status" value="1"/>
</dbReference>
<dbReference type="Gene3D" id="2.60.40.640">
    <property type="match status" value="1"/>
</dbReference>
<dbReference type="GO" id="GO:0005737">
    <property type="term" value="C:cytoplasm"/>
    <property type="evidence" value="ECO:0007669"/>
    <property type="project" value="TreeGrafter"/>
</dbReference>
<organism evidence="2 3">
    <name type="scientific">Blyttiomyces helicus</name>
    <dbReference type="NCBI Taxonomy" id="388810"/>
    <lineage>
        <taxon>Eukaryota</taxon>
        <taxon>Fungi</taxon>
        <taxon>Fungi incertae sedis</taxon>
        <taxon>Chytridiomycota</taxon>
        <taxon>Chytridiomycota incertae sedis</taxon>
        <taxon>Chytridiomycetes</taxon>
        <taxon>Chytridiomycetes incertae sedis</taxon>
        <taxon>Blyttiomyces</taxon>
    </lineage>
</organism>
<dbReference type="InterPro" id="IPR050357">
    <property type="entry name" value="Arrestin_domain-protein"/>
</dbReference>
<evidence type="ECO:0000313" key="2">
    <source>
        <dbReference type="EMBL" id="RKO89273.1"/>
    </source>
</evidence>
<feature type="region of interest" description="Disordered" evidence="1">
    <location>
        <begin position="261"/>
        <end position="282"/>
    </location>
</feature>
<dbReference type="AlphaFoldDB" id="A0A4P9WCE6"/>
<reference evidence="3" key="1">
    <citation type="journal article" date="2018" name="Nat. Microbiol.">
        <title>Leveraging single-cell genomics to expand the fungal tree of life.</title>
        <authorList>
            <person name="Ahrendt S.R."/>
            <person name="Quandt C.A."/>
            <person name="Ciobanu D."/>
            <person name="Clum A."/>
            <person name="Salamov A."/>
            <person name="Andreopoulos B."/>
            <person name="Cheng J.F."/>
            <person name="Woyke T."/>
            <person name="Pelin A."/>
            <person name="Henrissat B."/>
            <person name="Reynolds N.K."/>
            <person name="Benny G.L."/>
            <person name="Smith M.E."/>
            <person name="James T.Y."/>
            <person name="Grigoriev I.V."/>
        </authorList>
    </citation>
    <scope>NUCLEOTIDE SEQUENCE [LARGE SCALE GENOMIC DNA]</scope>
</reference>
<keyword evidence="3" id="KW-1185">Reference proteome</keyword>
<evidence type="ECO:0000313" key="3">
    <source>
        <dbReference type="Proteomes" id="UP000269721"/>
    </source>
</evidence>
<name>A0A4P9WCE6_9FUNG</name>
<dbReference type="GO" id="GO:0015031">
    <property type="term" value="P:protein transport"/>
    <property type="evidence" value="ECO:0007669"/>
    <property type="project" value="TreeGrafter"/>
</dbReference>
<dbReference type="EMBL" id="KZ996190">
    <property type="protein sequence ID" value="RKO89273.1"/>
    <property type="molecule type" value="Genomic_DNA"/>
</dbReference>
<feature type="region of interest" description="Disordered" evidence="1">
    <location>
        <begin position="178"/>
        <end position="198"/>
    </location>
</feature>
<evidence type="ECO:0000256" key="1">
    <source>
        <dbReference type="SAM" id="MobiDB-lite"/>
    </source>
</evidence>
<sequence>TRRIDVLNAPLHAKNPITIHFYGVQRVAHLGIVEDCANQIVRPKIVGDHEVNQIDAQVASPQVFQPGSYEFPFSIRLPATLSVPFSYDDGQASASLAYIIEAKLRMGLFSSDIKSHPVPIHVIPPPHPPDPLSPGHAKSTNSFITGGSATATIQTQRDVFVSGCPIVVDVHAVNDSTKHMEVGRDGSDNREGGGDEREGFRGCQIQIELHQTATLKNTGSRPLLQTLNHISSFALTTLNFPGVGKLDPGLLRVQLPIPAYAPPTVSNTSSPPTLPRCTSRRT</sequence>
<feature type="compositionally biased region" description="Low complexity" evidence="1">
    <location>
        <begin position="262"/>
        <end position="271"/>
    </location>
</feature>
<gene>
    <name evidence="2" type="ORF">BDK51DRAFT_27840</name>
</gene>
<proteinExistence type="predicted"/>
<dbReference type="PANTHER" id="PTHR11188:SF17">
    <property type="entry name" value="FI21816P1"/>
    <property type="match status" value="1"/>
</dbReference>